<dbReference type="GO" id="GO:0007032">
    <property type="term" value="P:endosome organization"/>
    <property type="evidence" value="ECO:0007669"/>
    <property type="project" value="TreeGrafter"/>
</dbReference>
<feature type="compositionally biased region" description="Polar residues" evidence="5">
    <location>
        <begin position="209"/>
        <end position="219"/>
    </location>
</feature>
<feature type="region of interest" description="Disordered" evidence="5">
    <location>
        <begin position="156"/>
        <end position="219"/>
    </location>
</feature>
<evidence type="ECO:0000259" key="6">
    <source>
        <dbReference type="PROSITE" id="PS50135"/>
    </source>
</evidence>
<keyword evidence="8" id="KW-1185">Reference proteome</keyword>
<dbReference type="CDD" id="cd02340">
    <property type="entry name" value="ZZ_NBR1_like"/>
    <property type="match status" value="1"/>
</dbReference>
<evidence type="ECO:0000256" key="4">
    <source>
        <dbReference type="PROSITE-ProRule" id="PRU00228"/>
    </source>
</evidence>
<dbReference type="InterPro" id="IPR043145">
    <property type="entry name" value="Znf_ZZ_sf"/>
</dbReference>
<name>I4YI59_WALMC</name>
<evidence type="ECO:0000256" key="5">
    <source>
        <dbReference type="SAM" id="MobiDB-lite"/>
    </source>
</evidence>
<dbReference type="GO" id="GO:0016235">
    <property type="term" value="C:aggresome"/>
    <property type="evidence" value="ECO:0007669"/>
    <property type="project" value="TreeGrafter"/>
</dbReference>
<keyword evidence="3" id="KW-0862">Zinc</keyword>
<feature type="compositionally biased region" description="Basic residues" evidence="5">
    <location>
        <begin position="574"/>
        <end position="584"/>
    </location>
</feature>
<keyword evidence="2 4" id="KW-0863">Zinc-finger</keyword>
<accession>I4YI59</accession>
<dbReference type="InterPro" id="IPR000270">
    <property type="entry name" value="PB1_dom"/>
</dbReference>
<feature type="region of interest" description="Disordered" evidence="5">
    <location>
        <begin position="451"/>
        <end position="477"/>
    </location>
</feature>
<dbReference type="GO" id="GO:0070530">
    <property type="term" value="F:K63-linked polyubiquitin modification-dependent protein binding"/>
    <property type="evidence" value="ECO:0007669"/>
    <property type="project" value="TreeGrafter"/>
</dbReference>
<dbReference type="Pfam" id="PF00569">
    <property type="entry name" value="ZZ"/>
    <property type="match status" value="2"/>
</dbReference>
<feature type="region of interest" description="Disordered" evidence="5">
    <location>
        <begin position="551"/>
        <end position="584"/>
    </location>
</feature>
<dbReference type="OrthoDB" id="661148at2759"/>
<evidence type="ECO:0000256" key="2">
    <source>
        <dbReference type="ARBA" id="ARBA00022771"/>
    </source>
</evidence>
<dbReference type="InParanoid" id="I4YI59"/>
<gene>
    <name evidence="7" type="ORF">WALSEDRAFT_56201</name>
</gene>
<dbReference type="InterPro" id="IPR000433">
    <property type="entry name" value="Znf_ZZ"/>
</dbReference>
<dbReference type="SMART" id="SM00291">
    <property type="entry name" value="ZnF_ZZ"/>
    <property type="match status" value="4"/>
</dbReference>
<dbReference type="GeneID" id="18472783"/>
<dbReference type="STRING" id="671144.I4YI59"/>
<dbReference type="SUPFAM" id="SSF57850">
    <property type="entry name" value="RING/U-box"/>
    <property type="match status" value="4"/>
</dbReference>
<evidence type="ECO:0000256" key="3">
    <source>
        <dbReference type="ARBA" id="ARBA00022833"/>
    </source>
</evidence>
<reference evidence="7 8" key="1">
    <citation type="journal article" date="2012" name="Fungal Genet. Biol.">
        <title>The genome of the xerotolerant mold Wallemia sebi reveals adaptations to osmotic stress and suggests cryptic sexual reproduction.</title>
        <authorList>
            <person name="Padamsee M."/>
            <person name="Kumar T.K.A."/>
            <person name="Riley R."/>
            <person name="Binder M."/>
            <person name="Boyd A."/>
            <person name="Calvo A.M."/>
            <person name="Furukawa K."/>
            <person name="Hesse C."/>
            <person name="Hohmann S."/>
            <person name="James T.Y."/>
            <person name="LaButti K."/>
            <person name="Lapidus A."/>
            <person name="Lindquist E."/>
            <person name="Lucas S."/>
            <person name="Miller K."/>
            <person name="Shantappa S."/>
            <person name="Grigoriev I.V."/>
            <person name="Hibbett D.S."/>
            <person name="McLaughlin D.J."/>
            <person name="Spatafora J.W."/>
            <person name="Aime M.C."/>
        </authorList>
    </citation>
    <scope>NUCLEOTIDE SEQUENCE [LARGE SCALE GENOMIC DNA]</scope>
    <source>
        <strain evidence="8">ATCC MYA-4683 / CBS 633.66</strain>
    </source>
</reference>
<dbReference type="Pfam" id="PF00564">
    <property type="entry name" value="PB1"/>
    <property type="match status" value="1"/>
</dbReference>
<sequence length="765" mass="84590">MTVVIKCSLDFKHKRITYLNRDYVNLDNLKLKLQQAYSLGKDSFSVVYIDDDGIYTTLRTDDDLDECLEYFGSDDGNITLNLEILVDYDGPSLSDTNSINTSAYNSSDSSESIKYGVKDADNCSISLSQSSSEKSSKKSFSLRSSLSKLSIKYKEQGKKLAGKPKNSKASSSNHNTNIDTFSDSPTHRQHGNDEDDTISEATHNPFKPSESTPSLNSSIGLSNKLELADESDGPDRGDLAARWFADQSERALLATFGTQLAPSETTATSDDYASSFDSDAVALELEQDGKGSYRYTLTGSMDGMFINNDEPFCSSCNKPLDNLRYICTSCGVSSCEFCPECIEGAGAVHAIENTPKHAFRECLRSDQGWINVDYGNDRSCSICKSVLAVDFKCVSCQSLNLCRRCWSSVRDIHPSHAFLELPPSDTDFSNHQLRQKRSVASNAQIRESYSKLQSRSQIAGTSSGSLPTTNRTNGNEQHNRKHQNVFCHNCLGDIVGPRFHCAVCAIYDLCQDCESLGAANGNGHDGTHIMMKIPVPLSNDEVQQVSARARRMWDNDRNDTPTSQTDNEQLRNLQPRRRASKRRPVNHGVQCNGCVNNIIKERYACLHCAGAYNLCGECENMSYILHDPFHIFLKLEQKLKEPGLKEMGDALPILYKIPAGNPSNSLHVSPLPSTLGGPNEYLSTIKHQKVVCDRCMEPVLGKWFRCVNLAGSYDLCSTCEPNDSHKEEHIYLVIKSIVDMELFGDVAQIGSIQGKALLPGLSYAT</sequence>
<feature type="compositionally biased region" description="Polar residues" evidence="5">
    <location>
        <begin position="560"/>
        <end position="572"/>
    </location>
</feature>
<dbReference type="SUPFAM" id="SSF54277">
    <property type="entry name" value="CAD &amp; PB1 domains"/>
    <property type="match status" value="1"/>
</dbReference>
<proteinExistence type="predicted"/>
<dbReference type="GO" id="GO:0000423">
    <property type="term" value="P:mitophagy"/>
    <property type="evidence" value="ECO:0007669"/>
    <property type="project" value="TreeGrafter"/>
</dbReference>
<organism evidence="7 8">
    <name type="scientific">Wallemia mellicola (strain ATCC MYA-4683 / CBS 633.66)</name>
    <name type="common">Wallemia sebi (CBS 633.66)</name>
    <dbReference type="NCBI Taxonomy" id="671144"/>
    <lineage>
        <taxon>Eukaryota</taxon>
        <taxon>Fungi</taxon>
        <taxon>Dikarya</taxon>
        <taxon>Basidiomycota</taxon>
        <taxon>Wallemiomycotina</taxon>
        <taxon>Wallemiomycetes</taxon>
        <taxon>Wallemiales</taxon>
        <taxon>Wallemiaceae</taxon>
        <taxon>Wallemia</taxon>
    </lineage>
</organism>
<dbReference type="GO" id="GO:0035973">
    <property type="term" value="P:aggrephagy"/>
    <property type="evidence" value="ECO:0007669"/>
    <property type="project" value="TreeGrafter"/>
</dbReference>
<feature type="domain" description="ZZ-type" evidence="6">
    <location>
        <begin position="482"/>
        <end position="538"/>
    </location>
</feature>
<keyword evidence="1" id="KW-0479">Metal-binding</keyword>
<dbReference type="Proteomes" id="UP000005242">
    <property type="component" value="Unassembled WGS sequence"/>
</dbReference>
<dbReference type="EMBL" id="JH668224">
    <property type="protein sequence ID" value="EIM23651.1"/>
    <property type="molecule type" value="Genomic_DNA"/>
</dbReference>
<evidence type="ECO:0000313" key="8">
    <source>
        <dbReference type="Proteomes" id="UP000005242"/>
    </source>
</evidence>
<dbReference type="HOGENOM" id="CLU_007319_0_0_1"/>
<dbReference type="eggNOG" id="ENOG502RRHN">
    <property type="taxonomic scope" value="Eukaryota"/>
</dbReference>
<dbReference type="KEGG" id="wse:WALSEDRAFT_56201"/>
<dbReference type="PANTHER" id="PTHR15090:SF0">
    <property type="entry name" value="SEQUESTOSOME-1"/>
    <property type="match status" value="1"/>
</dbReference>
<feature type="compositionally biased region" description="Polar residues" evidence="5">
    <location>
        <begin position="167"/>
        <end position="184"/>
    </location>
</feature>
<dbReference type="Gene3D" id="3.30.60.90">
    <property type="match status" value="3"/>
</dbReference>
<dbReference type="PANTHER" id="PTHR15090">
    <property type="entry name" value="SEQUESTOSOME 1-RELATED"/>
    <property type="match status" value="1"/>
</dbReference>
<dbReference type="AlphaFoldDB" id="I4YI59"/>
<dbReference type="GO" id="GO:0044753">
    <property type="term" value="C:amphisome"/>
    <property type="evidence" value="ECO:0007669"/>
    <property type="project" value="TreeGrafter"/>
</dbReference>
<feature type="compositionally biased region" description="Polar residues" evidence="5">
    <location>
        <begin position="451"/>
        <end position="476"/>
    </location>
</feature>
<evidence type="ECO:0000313" key="7">
    <source>
        <dbReference type="EMBL" id="EIM23651.1"/>
    </source>
</evidence>
<dbReference type="Gene3D" id="3.10.20.90">
    <property type="entry name" value="Phosphatidylinositol 3-kinase Catalytic Subunit, Chain A, domain 1"/>
    <property type="match status" value="1"/>
</dbReference>
<dbReference type="PROSITE" id="PS50135">
    <property type="entry name" value="ZF_ZZ_2"/>
    <property type="match status" value="1"/>
</dbReference>
<dbReference type="OMA" id="SECENMS"/>
<dbReference type="GO" id="GO:0005080">
    <property type="term" value="F:protein kinase C binding"/>
    <property type="evidence" value="ECO:0007669"/>
    <property type="project" value="TreeGrafter"/>
</dbReference>
<dbReference type="RefSeq" id="XP_006956319.1">
    <property type="nucleotide sequence ID" value="XM_006956257.1"/>
</dbReference>
<evidence type="ECO:0000256" key="1">
    <source>
        <dbReference type="ARBA" id="ARBA00022723"/>
    </source>
</evidence>
<dbReference type="GO" id="GO:0008270">
    <property type="term" value="F:zinc ion binding"/>
    <property type="evidence" value="ECO:0007669"/>
    <property type="project" value="UniProtKB-KW"/>
</dbReference>
<protein>
    <recommendedName>
        <fullName evidence="6">ZZ-type domain-containing protein</fullName>
    </recommendedName>
</protein>
<dbReference type="InterPro" id="IPR052260">
    <property type="entry name" value="Autophagy_Rcpt_SigReg"/>
</dbReference>